<dbReference type="Proteomes" id="UP001153269">
    <property type="component" value="Unassembled WGS sequence"/>
</dbReference>
<evidence type="ECO:0000313" key="2">
    <source>
        <dbReference type="Proteomes" id="UP001153269"/>
    </source>
</evidence>
<dbReference type="AlphaFoldDB" id="A0A9N7VS96"/>
<dbReference type="EMBL" id="CADEAL010004225">
    <property type="protein sequence ID" value="CAB1454779.1"/>
    <property type="molecule type" value="Genomic_DNA"/>
</dbReference>
<sequence length="103" mass="11304">MEAQAQSSWSIMGLRGANAPDTALTAHGALSGTAPHGSCHNRNTRGTIYIRMTEKTPFAVTVPRLTTPALSSRHFINLSERAYGASFVSHRHITLHSRMFDLR</sequence>
<keyword evidence="2" id="KW-1185">Reference proteome</keyword>
<accession>A0A9N7VS96</accession>
<name>A0A9N7VS96_PLEPL</name>
<proteinExistence type="predicted"/>
<protein>
    <submittedName>
        <fullName evidence="1">Uncharacterized protein</fullName>
    </submittedName>
</protein>
<reference evidence="1" key="1">
    <citation type="submission" date="2020-03" db="EMBL/GenBank/DDBJ databases">
        <authorList>
            <person name="Weist P."/>
        </authorList>
    </citation>
    <scope>NUCLEOTIDE SEQUENCE</scope>
</reference>
<comment type="caution">
    <text evidence="1">The sequence shown here is derived from an EMBL/GenBank/DDBJ whole genome shotgun (WGS) entry which is preliminary data.</text>
</comment>
<gene>
    <name evidence="1" type="ORF">PLEPLA_LOCUS42546</name>
</gene>
<evidence type="ECO:0000313" key="1">
    <source>
        <dbReference type="EMBL" id="CAB1454779.1"/>
    </source>
</evidence>
<organism evidence="1 2">
    <name type="scientific">Pleuronectes platessa</name>
    <name type="common">European plaice</name>
    <dbReference type="NCBI Taxonomy" id="8262"/>
    <lineage>
        <taxon>Eukaryota</taxon>
        <taxon>Metazoa</taxon>
        <taxon>Chordata</taxon>
        <taxon>Craniata</taxon>
        <taxon>Vertebrata</taxon>
        <taxon>Euteleostomi</taxon>
        <taxon>Actinopterygii</taxon>
        <taxon>Neopterygii</taxon>
        <taxon>Teleostei</taxon>
        <taxon>Neoteleostei</taxon>
        <taxon>Acanthomorphata</taxon>
        <taxon>Carangaria</taxon>
        <taxon>Pleuronectiformes</taxon>
        <taxon>Pleuronectoidei</taxon>
        <taxon>Pleuronectidae</taxon>
        <taxon>Pleuronectes</taxon>
    </lineage>
</organism>